<feature type="transmembrane region" description="Helical" evidence="7">
    <location>
        <begin position="29"/>
        <end position="47"/>
    </location>
</feature>
<dbReference type="InterPro" id="IPR018119">
    <property type="entry name" value="Strictosidine_synth_cons-reg"/>
</dbReference>
<evidence type="ECO:0000256" key="3">
    <source>
        <dbReference type="ARBA" id="ARBA00022553"/>
    </source>
</evidence>
<feature type="region of interest" description="Disordered" evidence="6">
    <location>
        <begin position="1"/>
        <end position="24"/>
    </location>
</feature>
<comment type="caution">
    <text evidence="9">The sequence shown here is derived from an EMBL/GenBank/DDBJ whole genome shotgun (WGS) entry which is preliminary data.</text>
</comment>
<comment type="similarity">
    <text evidence="2">Belongs to the strictosidine synthase family.</text>
</comment>
<keyword evidence="4" id="KW-0926">Vacuole</keyword>
<evidence type="ECO:0000256" key="4">
    <source>
        <dbReference type="ARBA" id="ARBA00022554"/>
    </source>
</evidence>
<dbReference type="PANTHER" id="PTHR10426">
    <property type="entry name" value="STRICTOSIDINE SYNTHASE-RELATED"/>
    <property type="match status" value="1"/>
</dbReference>
<feature type="domain" description="Strictosidine synthase conserved region" evidence="8">
    <location>
        <begin position="180"/>
        <end position="267"/>
    </location>
</feature>
<evidence type="ECO:0000313" key="10">
    <source>
        <dbReference type="Proteomes" id="UP000283530"/>
    </source>
</evidence>
<dbReference type="PANTHER" id="PTHR10426:SF88">
    <property type="entry name" value="ADIPOCYTE PLASMA MEMBRANE-ASSOCIATED PROTEIN HEMOMUCIN-RELATED"/>
    <property type="match status" value="1"/>
</dbReference>
<evidence type="ECO:0000256" key="1">
    <source>
        <dbReference type="ARBA" id="ARBA00004116"/>
    </source>
</evidence>
<keyword evidence="3" id="KW-0597">Phosphoprotein</keyword>
<gene>
    <name evidence="9" type="ORF">CKAN_02220200</name>
</gene>
<dbReference type="GO" id="GO:0016787">
    <property type="term" value="F:hydrolase activity"/>
    <property type="evidence" value="ECO:0007669"/>
    <property type="project" value="TreeGrafter"/>
</dbReference>
<evidence type="ECO:0000256" key="5">
    <source>
        <dbReference type="ARBA" id="ARBA00023180"/>
    </source>
</evidence>
<dbReference type="SUPFAM" id="SSF63829">
    <property type="entry name" value="Calcium-dependent phosphotriesterase"/>
    <property type="match status" value="1"/>
</dbReference>
<dbReference type="Proteomes" id="UP000283530">
    <property type="component" value="Unassembled WGS sequence"/>
</dbReference>
<evidence type="ECO:0000256" key="6">
    <source>
        <dbReference type="SAM" id="MobiDB-lite"/>
    </source>
</evidence>
<dbReference type="OrthoDB" id="5307922at2759"/>
<organism evidence="9 10">
    <name type="scientific">Cinnamomum micranthum f. kanehirae</name>
    <dbReference type="NCBI Taxonomy" id="337451"/>
    <lineage>
        <taxon>Eukaryota</taxon>
        <taxon>Viridiplantae</taxon>
        <taxon>Streptophyta</taxon>
        <taxon>Embryophyta</taxon>
        <taxon>Tracheophyta</taxon>
        <taxon>Spermatophyta</taxon>
        <taxon>Magnoliopsida</taxon>
        <taxon>Magnoliidae</taxon>
        <taxon>Laurales</taxon>
        <taxon>Lauraceae</taxon>
        <taxon>Cinnamomum</taxon>
    </lineage>
</organism>
<dbReference type="GO" id="GO:0005773">
    <property type="term" value="C:vacuole"/>
    <property type="evidence" value="ECO:0007669"/>
    <property type="project" value="UniProtKB-SubCell"/>
</dbReference>
<dbReference type="STRING" id="337451.A0A3S4PNX1"/>
<evidence type="ECO:0000256" key="7">
    <source>
        <dbReference type="SAM" id="Phobius"/>
    </source>
</evidence>
<evidence type="ECO:0000256" key="2">
    <source>
        <dbReference type="ARBA" id="ARBA00009191"/>
    </source>
</evidence>
<dbReference type="GO" id="GO:0012505">
    <property type="term" value="C:endomembrane system"/>
    <property type="evidence" value="ECO:0007669"/>
    <property type="project" value="TreeGrafter"/>
</dbReference>
<proteinExistence type="inferred from homology"/>
<evidence type="ECO:0000313" key="9">
    <source>
        <dbReference type="EMBL" id="RWR92972.1"/>
    </source>
</evidence>
<feature type="compositionally biased region" description="Basic residues" evidence="6">
    <location>
        <begin position="1"/>
        <end position="11"/>
    </location>
</feature>
<dbReference type="InterPro" id="IPR011042">
    <property type="entry name" value="6-blade_b-propeller_TolB-like"/>
</dbReference>
<protein>
    <submittedName>
        <fullName evidence="9">Protein STRICTOSIDINE SYNTHASE-LIKE 7-like protein</fullName>
    </submittedName>
</protein>
<sequence length="390" mass="42720">MANTKTKKTSSHTKTPPPPSPPPHGTTLLAWRLVAVVGPVALAVLLFRADGFDPAPIPDHAPWSSLAVPMSNSHILAVSERLGDGLLPGPEDLAYDADEGVIYTGCDDGWIKKVAVAGEEATVTVDNWTYVGGRPLGVALGVDKQLIVADSYKGLLRVTREGAVDLLTDEADQVKFRLTDGVDVARNGMIYFTDASFKYNLGEFMLDHMEGRPHGRLMSFDPQTNLTQVLLHDLHFANGLALSPHHDFLVFCETLLRRCRKYHIQGERKGSVEDFIDNLPGYPDNIKYDGDGHFWIALPSGRTFLNILMYYPIVRKAMVILDRFVKVPHVQKGAGVLSVSLEGQAIALYSDPALTMVTGGIKIGRHLYYGSLVQPFIGRLDLTQHAARAA</sequence>
<keyword evidence="7" id="KW-1133">Transmembrane helix</keyword>
<keyword evidence="7" id="KW-0472">Membrane</keyword>
<reference evidence="9 10" key="1">
    <citation type="journal article" date="2019" name="Nat. Plants">
        <title>Stout camphor tree genome fills gaps in understanding of flowering plant genome evolution.</title>
        <authorList>
            <person name="Chaw S.M."/>
            <person name="Liu Y.C."/>
            <person name="Wu Y.W."/>
            <person name="Wang H.Y."/>
            <person name="Lin C.I."/>
            <person name="Wu C.S."/>
            <person name="Ke H.M."/>
            <person name="Chang L.Y."/>
            <person name="Hsu C.Y."/>
            <person name="Yang H.T."/>
            <person name="Sudianto E."/>
            <person name="Hsu M.H."/>
            <person name="Wu K.P."/>
            <person name="Wang L.N."/>
            <person name="Leebens-Mack J.H."/>
            <person name="Tsai I.J."/>
        </authorList>
    </citation>
    <scope>NUCLEOTIDE SEQUENCE [LARGE SCALE GENOMIC DNA]</scope>
    <source>
        <strain evidence="10">cv. Chaw 1501</strain>
        <tissue evidence="9">Young leaves</tissue>
    </source>
</reference>
<dbReference type="Pfam" id="PF03088">
    <property type="entry name" value="Str_synth"/>
    <property type="match status" value="1"/>
</dbReference>
<keyword evidence="10" id="KW-1185">Reference proteome</keyword>
<evidence type="ECO:0000259" key="8">
    <source>
        <dbReference type="Pfam" id="PF03088"/>
    </source>
</evidence>
<dbReference type="Pfam" id="PF20067">
    <property type="entry name" value="SSL_N"/>
    <property type="match status" value="1"/>
</dbReference>
<keyword evidence="7" id="KW-0812">Transmembrane</keyword>
<dbReference type="AlphaFoldDB" id="A0A3S4PNX1"/>
<dbReference type="Gene3D" id="2.120.10.30">
    <property type="entry name" value="TolB, C-terminal domain"/>
    <property type="match status" value="1"/>
</dbReference>
<name>A0A3S4PNX1_9MAGN</name>
<accession>A0A3S4PNX1</accession>
<comment type="subcellular location">
    <subcellularLocation>
        <location evidence="1">Vacuole</location>
    </subcellularLocation>
</comment>
<keyword evidence="5" id="KW-0325">Glycoprotein</keyword>
<feature type="compositionally biased region" description="Pro residues" evidence="6">
    <location>
        <begin position="15"/>
        <end position="24"/>
    </location>
</feature>
<dbReference type="EMBL" id="QPKB01000009">
    <property type="protein sequence ID" value="RWR92972.1"/>
    <property type="molecule type" value="Genomic_DNA"/>
</dbReference>